<dbReference type="STRING" id="419015.HMPREF3214_01044"/>
<dbReference type="SMART" id="SM00354">
    <property type="entry name" value="HTH_LACI"/>
    <property type="match status" value="1"/>
</dbReference>
<dbReference type="InterPro" id="IPR000843">
    <property type="entry name" value="HTH_LacI"/>
</dbReference>
<dbReference type="Gene3D" id="1.10.260.40">
    <property type="entry name" value="lambda repressor-like DNA-binding domains"/>
    <property type="match status" value="1"/>
</dbReference>
<evidence type="ECO:0000256" key="4">
    <source>
        <dbReference type="ARBA" id="ARBA00023163"/>
    </source>
</evidence>
<dbReference type="HOGENOM" id="CLU_037628_6_0_11"/>
<feature type="domain" description="HTH lacI-type" evidence="5">
    <location>
        <begin position="1"/>
        <end position="39"/>
    </location>
</feature>
<evidence type="ECO:0000256" key="1">
    <source>
        <dbReference type="ARBA" id="ARBA00022491"/>
    </source>
</evidence>
<dbReference type="PANTHER" id="PTHR30146">
    <property type="entry name" value="LACI-RELATED TRANSCRIPTIONAL REPRESSOR"/>
    <property type="match status" value="1"/>
</dbReference>
<keyword evidence="2" id="KW-0805">Transcription regulation</keyword>
<evidence type="ECO:0000259" key="5">
    <source>
        <dbReference type="PROSITE" id="PS50932"/>
    </source>
</evidence>
<proteinExistence type="predicted"/>
<keyword evidence="4" id="KW-0804">Transcription</keyword>
<dbReference type="CDD" id="cd01392">
    <property type="entry name" value="HTH_LacI"/>
    <property type="match status" value="1"/>
</dbReference>
<dbReference type="SUPFAM" id="SSF47413">
    <property type="entry name" value="lambda repressor-like DNA-binding domains"/>
    <property type="match status" value="1"/>
</dbReference>
<dbReference type="InterPro" id="IPR046335">
    <property type="entry name" value="LacI/GalR-like_sensor"/>
</dbReference>
<dbReference type="Proteomes" id="UP000016519">
    <property type="component" value="Unassembled WGS sequence"/>
</dbReference>
<dbReference type="PROSITE" id="PS50932">
    <property type="entry name" value="HTH_LACI_2"/>
    <property type="match status" value="1"/>
</dbReference>
<dbReference type="Pfam" id="PF13377">
    <property type="entry name" value="Peripla_BP_3"/>
    <property type="match status" value="1"/>
</dbReference>
<organism evidence="6 7">
    <name type="scientific">Alloscardovia omnicolens F0580</name>
    <dbReference type="NCBI Taxonomy" id="1321816"/>
    <lineage>
        <taxon>Bacteria</taxon>
        <taxon>Bacillati</taxon>
        <taxon>Actinomycetota</taxon>
        <taxon>Actinomycetes</taxon>
        <taxon>Bifidobacteriales</taxon>
        <taxon>Bifidobacteriaceae</taxon>
        <taxon>Alloscardovia</taxon>
    </lineage>
</organism>
<dbReference type="InterPro" id="IPR010982">
    <property type="entry name" value="Lambda_DNA-bd_dom_sf"/>
</dbReference>
<keyword evidence="7" id="KW-1185">Reference proteome</keyword>
<dbReference type="SUPFAM" id="SSF53822">
    <property type="entry name" value="Periplasmic binding protein-like I"/>
    <property type="match status" value="1"/>
</dbReference>
<name>U1R960_9BIFI</name>
<dbReference type="Gene3D" id="3.40.50.2300">
    <property type="match status" value="2"/>
</dbReference>
<dbReference type="EMBL" id="AWSI01000032">
    <property type="protein sequence ID" value="ERH30556.1"/>
    <property type="molecule type" value="Genomic_DNA"/>
</dbReference>
<dbReference type="CDD" id="cd06288">
    <property type="entry name" value="PBP1_sucrose_transcription_regulator"/>
    <property type="match status" value="1"/>
</dbReference>
<evidence type="ECO:0000256" key="2">
    <source>
        <dbReference type="ARBA" id="ARBA00023015"/>
    </source>
</evidence>
<keyword evidence="1" id="KW-0678">Repressor</keyword>
<comment type="caution">
    <text evidence="6">The sequence shown here is derived from an EMBL/GenBank/DDBJ whole genome shotgun (WGS) entry which is preliminary data.</text>
</comment>
<dbReference type="GO" id="GO:0000976">
    <property type="term" value="F:transcription cis-regulatory region binding"/>
    <property type="evidence" value="ECO:0007669"/>
    <property type="project" value="TreeGrafter"/>
</dbReference>
<dbReference type="PANTHER" id="PTHR30146:SF148">
    <property type="entry name" value="HTH-TYPE TRANSCRIPTIONAL REPRESSOR PURR-RELATED"/>
    <property type="match status" value="1"/>
</dbReference>
<dbReference type="GO" id="GO:0003700">
    <property type="term" value="F:DNA-binding transcription factor activity"/>
    <property type="evidence" value="ECO:0007669"/>
    <property type="project" value="TreeGrafter"/>
</dbReference>
<dbReference type="AlphaFoldDB" id="U1R960"/>
<gene>
    <name evidence="6" type="ORF">HMPREF9244_01049</name>
</gene>
<evidence type="ECO:0000313" key="7">
    <source>
        <dbReference type="Proteomes" id="UP000016519"/>
    </source>
</evidence>
<evidence type="ECO:0000256" key="3">
    <source>
        <dbReference type="ARBA" id="ARBA00023125"/>
    </source>
</evidence>
<sequence>MVLNGKAEKRVKPHIIEQVQEKARELGYKPNLMARSLKTNSTRILGFLSDHIASTPFAGRIVVGAQQAARELGYLLVIVNSQGNKQLEAEEIEALKHYGVDGYLYACMYNQRVQIPKNLAHEQTVIIDGTDEDGRVSSICPDEEKIGYMATRELIDAGCTRIVFFDALPDLIAQELRYKGYEHAMYEAGLEPIDEGYTDEDAFSYGAAHVLDDIQPDGIVCFNDIRAGFIYAEAERRGIYIGQDISVVSVDNQPLIINSLRPGLTSIELPHYEMGYWAVYKLVEQISQSSIIMQKMTPFTSGVQLTQLTPSATAVECAMIRRQSVVTINQKQ</sequence>
<keyword evidence="3" id="KW-0238">DNA-binding</keyword>
<evidence type="ECO:0000313" key="6">
    <source>
        <dbReference type="EMBL" id="ERH30556.1"/>
    </source>
</evidence>
<reference evidence="6 7" key="1">
    <citation type="submission" date="2013-08" db="EMBL/GenBank/DDBJ databases">
        <authorList>
            <person name="Weinstock G."/>
            <person name="Sodergren E."/>
            <person name="Wylie T."/>
            <person name="Fulton L."/>
            <person name="Fulton R."/>
            <person name="Fronick C."/>
            <person name="O'Laughlin M."/>
            <person name="Godfrey J."/>
            <person name="Miner T."/>
            <person name="Herter B."/>
            <person name="Appelbaum E."/>
            <person name="Cordes M."/>
            <person name="Lek S."/>
            <person name="Wollam A."/>
            <person name="Pepin K.H."/>
            <person name="Palsikar V.B."/>
            <person name="Mitreva M."/>
            <person name="Wilson R.K."/>
        </authorList>
    </citation>
    <scope>NUCLEOTIDE SEQUENCE [LARGE SCALE GENOMIC DNA]</scope>
    <source>
        <strain evidence="6 7">F0580</strain>
    </source>
</reference>
<dbReference type="PATRIC" id="fig|1321816.3.peg.927"/>
<dbReference type="InterPro" id="IPR028082">
    <property type="entry name" value="Peripla_BP_I"/>
</dbReference>
<protein>
    <submittedName>
        <fullName evidence="6">Sugar-binding domain protein</fullName>
    </submittedName>
</protein>
<accession>U1R960</accession>